<evidence type="ECO:0000313" key="2">
    <source>
        <dbReference type="Proteomes" id="UP000467105"/>
    </source>
</evidence>
<dbReference type="Proteomes" id="UP000467105">
    <property type="component" value="Chromosome"/>
</dbReference>
<dbReference type="Pfam" id="PF13412">
    <property type="entry name" value="HTH_24"/>
    <property type="match status" value="2"/>
</dbReference>
<dbReference type="PRINTS" id="PR00033">
    <property type="entry name" value="HTHASNC"/>
</dbReference>
<dbReference type="InterPro" id="IPR011008">
    <property type="entry name" value="Dimeric_a/b-barrel"/>
</dbReference>
<dbReference type="InterPro" id="IPR011991">
    <property type="entry name" value="ArsR-like_HTH"/>
</dbReference>
<dbReference type="InterPro" id="IPR019888">
    <property type="entry name" value="Tscrpt_reg_AsnC-like"/>
</dbReference>
<protein>
    <submittedName>
        <fullName evidence="1">Uncharacterized protein</fullName>
    </submittedName>
</protein>
<evidence type="ECO:0000313" key="1">
    <source>
        <dbReference type="EMBL" id="BBZ43382.1"/>
    </source>
</evidence>
<dbReference type="SMART" id="SM00344">
    <property type="entry name" value="HTH_ASNC"/>
    <property type="match status" value="2"/>
</dbReference>
<sequence>MSETFVGRLAMNDDITADRAILRVPDVQRASAGLTFVDGRSPSSSHAALDEVDKALIDHLLADGKITNRELAQRIGVSESVVSMRLRKMTASGLLVFAAIIDWEVAGFDWFVICRIKTRGRSPRDVAQDIGVFPQCDAVAVSVGSYDVLAYFLVPDLAELRDVINELATIHGVSDLDVDLAIETTVPQYGRQLFLSRNAPPIRLPAPKIDLDEIDIAIMQQLIDDGRQSSRNIARRLHVSEGTVRARINRLIQSGLVRVVAMVEPVALGVIGVIASISIRADRARLHYIHKELAAVPNVVFSAICLGSWDMHVTVTATTAYQLMQIVGTIQAIDGVTATDAMLMTDVIRLSSYMKRLDAA</sequence>
<dbReference type="GO" id="GO:0043200">
    <property type="term" value="P:response to amino acid"/>
    <property type="evidence" value="ECO:0007669"/>
    <property type="project" value="TreeGrafter"/>
</dbReference>
<dbReference type="CDD" id="cd00090">
    <property type="entry name" value="HTH_ARSR"/>
    <property type="match status" value="1"/>
</dbReference>
<name>A0A7I7YQD9_9MYCO</name>
<dbReference type="EMBL" id="AP022614">
    <property type="protein sequence ID" value="BBZ43382.1"/>
    <property type="molecule type" value="Genomic_DNA"/>
</dbReference>
<dbReference type="InterPro" id="IPR000485">
    <property type="entry name" value="AsnC-type_HTH_dom"/>
</dbReference>
<organism evidence="1 2">
    <name type="scientific">Mycobacterium parmense</name>
    <dbReference type="NCBI Taxonomy" id="185642"/>
    <lineage>
        <taxon>Bacteria</taxon>
        <taxon>Bacillati</taxon>
        <taxon>Actinomycetota</taxon>
        <taxon>Actinomycetes</taxon>
        <taxon>Mycobacteriales</taxon>
        <taxon>Mycobacteriaceae</taxon>
        <taxon>Mycobacterium</taxon>
        <taxon>Mycobacterium simiae complex</taxon>
    </lineage>
</organism>
<dbReference type="InterPro" id="IPR019885">
    <property type="entry name" value="Tscrpt_reg_HTH_AsnC-type_CS"/>
</dbReference>
<dbReference type="PROSITE" id="PS50956">
    <property type="entry name" value="HTH_ASNC_2"/>
    <property type="match status" value="2"/>
</dbReference>
<accession>A0A7I7YQD9</accession>
<dbReference type="AlphaFoldDB" id="A0A7I7YQD9"/>
<dbReference type="PANTHER" id="PTHR30154:SF34">
    <property type="entry name" value="TRANSCRIPTIONAL REGULATOR AZLB"/>
    <property type="match status" value="1"/>
</dbReference>
<dbReference type="SUPFAM" id="SSF54909">
    <property type="entry name" value="Dimeric alpha+beta barrel"/>
    <property type="match status" value="2"/>
</dbReference>
<dbReference type="GO" id="GO:0043565">
    <property type="term" value="F:sequence-specific DNA binding"/>
    <property type="evidence" value="ECO:0007669"/>
    <property type="project" value="InterPro"/>
</dbReference>
<dbReference type="Pfam" id="PF01037">
    <property type="entry name" value="AsnC_trans_reg"/>
    <property type="match status" value="1"/>
</dbReference>
<dbReference type="Gene3D" id="3.30.70.920">
    <property type="match status" value="2"/>
</dbReference>
<gene>
    <name evidence="1" type="ORF">MPRM_06630</name>
</gene>
<dbReference type="InterPro" id="IPR036390">
    <property type="entry name" value="WH_DNA-bd_sf"/>
</dbReference>
<keyword evidence="2" id="KW-1185">Reference proteome</keyword>
<proteinExistence type="predicted"/>
<dbReference type="InterPro" id="IPR036388">
    <property type="entry name" value="WH-like_DNA-bd_sf"/>
</dbReference>
<dbReference type="GO" id="GO:0005829">
    <property type="term" value="C:cytosol"/>
    <property type="evidence" value="ECO:0007669"/>
    <property type="project" value="TreeGrafter"/>
</dbReference>
<reference evidence="1 2" key="1">
    <citation type="journal article" date="2019" name="Emerg. Microbes Infect.">
        <title>Comprehensive subspecies identification of 175 nontuberculous mycobacteria species based on 7547 genomic profiles.</title>
        <authorList>
            <person name="Matsumoto Y."/>
            <person name="Kinjo T."/>
            <person name="Motooka D."/>
            <person name="Nabeya D."/>
            <person name="Jung N."/>
            <person name="Uechi K."/>
            <person name="Horii T."/>
            <person name="Iida T."/>
            <person name="Fujita J."/>
            <person name="Nakamura S."/>
        </authorList>
    </citation>
    <scope>NUCLEOTIDE SEQUENCE [LARGE SCALE GENOMIC DNA]</scope>
    <source>
        <strain evidence="1 2">JCM 14742</strain>
    </source>
</reference>
<dbReference type="InterPro" id="IPR019887">
    <property type="entry name" value="Tscrpt_reg_AsnC/Lrp_C"/>
</dbReference>
<dbReference type="Gene3D" id="1.10.10.10">
    <property type="entry name" value="Winged helix-like DNA-binding domain superfamily/Winged helix DNA-binding domain"/>
    <property type="match status" value="2"/>
</dbReference>
<dbReference type="SUPFAM" id="SSF46785">
    <property type="entry name" value="Winged helix' DNA-binding domain"/>
    <property type="match status" value="2"/>
</dbReference>
<dbReference type="PANTHER" id="PTHR30154">
    <property type="entry name" value="LEUCINE-RESPONSIVE REGULATORY PROTEIN"/>
    <property type="match status" value="1"/>
</dbReference>
<dbReference type="PROSITE" id="PS00519">
    <property type="entry name" value="HTH_ASNC_1"/>
    <property type="match status" value="1"/>
</dbReference>